<dbReference type="Pfam" id="PF14579">
    <property type="entry name" value="HHH_6"/>
    <property type="match status" value="1"/>
</dbReference>
<evidence type="ECO:0000256" key="14">
    <source>
        <dbReference type="SAM" id="MobiDB-lite"/>
    </source>
</evidence>
<evidence type="ECO:0000256" key="13">
    <source>
        <dbReference type="HAMAP-Rule" id="MF_01902"/>
    </source>
</evidence>
<evidence type="ECO:0000259" key="15">
    <source>
        <dbReference type="SMART" id="SM00481"/>
    </source>
</evidence>
<dbReference type="Gene3D" id="3.20.20.140">
    <property type="entry name" value="Metal-dependent hydrolases"/>
    <property type="match status" value="1"/>
</dbReference>
<evidence type="ECO:0000313" key="16">
    <source>
        <dbReference type="EMBL" id="MCK0533230.1"/>
    </source>
</evidence>
<dbReference type="CDD" id="cd04485">
    <property type="entry name" value="DnaE_OBF"/>
    <property type="match status" value="1"/>
</dbReference>
<dbReference type="InterPro" id="IPR004365">
    <property type="entry name" value="NA-bd_OB_tRNA"/>
</dbReference>
<keyword evidence="11 13" id="KW-0234">DNA repair</keyword>
<accession>A0ABT0E1J7</accession>
<sequence>MKRGKGPDPSKPKSPDRRELDRIEAREKDGRKPAIAPPLKQGPGFAELGVMSNYSFLHGASHPSDLVGRAIELGLQAIGIADRNSVAGVVRAYVALRDAPGKARDAMIKAKKERGESVELTAQEEAACHTDLRLVVGARLVFVDGTPDILAYPKSRLGWGRLTRLLTKGNMEAVKGDCILTFSDLIDHLDDLLLIILPLSTARPQEAHKAPPAYPSGDEAVSISHLKLVPPAAPPTWQDALRRLQNTAPGRVWLGLTLRHHGRDRRHAAVIQKIAGEVGVPVIATNDVLYAEASSRPLQDVLSCVRDGVTLKQAGQRLEAHAERHIKPPLEMARLYADCPQALAETIRFVDQIDFVLTDLKYEYPHEPVPLGWSPDGWLENLVRRRAKGRYGRRLPPKVRALIGQELRLIRRQNYAYYFLTVHDLVRFARAQKPPILCQGRGSAANSIVCFLLGVTSVDPMKHDLLFSRFVSEERNEPPDIDVDFEHERREEVMQYIYRRYGRERAGIAATVIHYRSRSALREVTKVLGLSEDIAARLSSTVWGSYSRDLGNRRFIDAGFSLDNVEILRLRSLVEQLIRAPFARHLSQHVGGFVLTQNRLDETVPIHNAAMPDRSFIEWDKDDIDALGLMKVDVLALGMLSCIRRAYELMRRHGLGDYDLTVDLDSEDPAVYAMLQKGDSIGVFQVESRAQINMLPRLKPENLYDLTVQVAIVRPGPIEGDMVHPYLRRRAGLEKAEFPSPSPPHNPNELRELLKDTYGVPLFQEQAMKLAIVAAEFTPSEANQLRRSMATFRQVGGMDKFKEKMIGGMVGRGYERDFAERCYSQIEGFGSYGFPESHALSFARLVYVSAWIKCHQPAVFACALLNSQPMGFYAPAQIVRDAREHGVAVHDVDVNMSGWDNALEPLLRSRNRRRGEGEGRALALRLGFRQVDGFRETWAAQMVEARAQGLFTSLEDLARRAGLPARALRLLADADACRSLGQDRRAALWEARRTPSNELPLFAAARKRDQKAAGELGQEPDAMLPAMPLAEQVAADYQMTRLSLKGHPMQFLRPVFAAEGVLSCAQTSAAKNGTKVRTAGVVLVRQRPGKGNAVFITIEDETGITNILLWARLFEMQRRPVMASRLMLVEGEVQRSKEGVVHLMATRVHDRTAEMSRLSDTHKPHIALSRADEFLHPQHPRTSSHPRNVRILPKSRDFH</sequence>
<evidence type="ECO:0000256" key="4">
    <source>
        <dbReference type="ARBA" id="ARBA00017273"/>
    </source>
</evidence>
<protein>
    <recommendedName>
        <fullName evidence="4 13">Error-prone DNA polymerase</fullName>
        <ecNumber evidence="3 13">2.7.7.7</ecNumber>
    </recommendedName>
</protein>
<evidence type="ECO:0000256" key="5">
    <source>
        <dbReference type="ARBA" id="ARBA00022490"/>
    </source>
</evidence>
<keyword evidence="5 13" id="KW-0963">Cytoplasm</keyword>
<dbReference type="Proteomes" id="UP001203512">
    <property type="component" value="Unassembled WGS sequence"/>
</dbReference>
<reference evidence="16 17" key="1">
    <citation type="submission" date="2022-04" db="EMBL/GenBank/DDBJ databases">
        <authorList>
            <person name="Huq M.A."/>
        </authorList>
    </citation>
    <scope>NUCLEOTIDE SEQUENCE [LARGE SCALE GENOMIC DNA]</scope>
    <source>
        <strain evidence="16 17">MAH-33</strain>
    </source>
</reference>
<comment type="function">
    <text evidence="13">DNA polymerase involved in damage-induced mutagenesis and translesion synthesis (TLS). It is not the major replicative DNA polymerase.</text>
</comment>
<dbReference type="EC" id="2.7.7.7" evidence="3 13"/>
<dbReference type="Gene3D" id="1.10.150.870">
    <property type="match status" value="1"/>
</dbReference>
<dbReference type="Pfam" id="PF07733">
    <property type="entry name" value="DNA_pol3_alpha"/>
    <property type="match status" value="1"/>
</dbReference>
<organism evidence="16 17">
    <name type="scientific">Sphingobium agri</name>
    <dbReference type="NCBI Taxonomy" id="2933566"/>
    <lineage>
        <taxon>Bacteria</taxon>
        <taxon>Pseudomonadati</taxon>
        <taxon>Pseudomonadota</taxon>
        <taxon>Alphaproteobacteria</taxon>
        <taxon>Sphingomonadales</taxon>
        <taxon>Sphingomonadaceae</taxon>
        <taxon>Sphingobium</taxon>
    </lineage>
</organism>
<dbReference type="Pfam" id="PF02811">
    <property type="entry name" value="PHP"/>
    <property type="match status" value="1"/>
</dbReference>
<comment type="subcellular location">
    <subcellularLocation>
        <location evidence="1 13">Cytoplasm</location>
    </subcellularLocation>
</comment>
<evidence type="ECO:0000256" key="10">
    <source>
        <dbReference type="ARBA" id="ARBA00022932"/>
    </source>
</evidence>
<dbReference type="InterPro" id="IPR029460">
    <property type="entry name" value="DNAPol_HHH"/>
</dbReference>
<proteinExistence type="inferred from homology"/>
<feature type="domain" description="Polymerase/histidinol phosphatase N-terminal" evidence="15">
    <location>
        <begin position="46"/>
        <end position="110"/>
    </location>
</feature>
<feature type="region of interest" description="Disordered" evidence="14">
    <location>
        <begin position="1176"/>
        <end position="1199"/>
    </location>
</feature>
<feature type="compositionally biased region" description="Basic residues" evidence="14">
    <location>
        <begin position="1178"/>
        <end position="1188"/>
    </location>
</feature>
<keyword evidence="8 13" id="KW-0235">DNA replication</keyword>
<evidence type="ECO:0000256" key="3">
    <source>
        <dbReference type="ARBA" id="ARBA00012417"/>
    </source>
</evidence>
<keyword evidence="10 13" id="KW-0239">DNA-directed DNA polymerase</keyword>
<evidence type="ECO:0000256" key="11">
    <source>
        <dbReference type="ARBA" id="ARBA00023204"/>
    </source>
</evidence>
<comment type="similarity">
    <text evidence="2 13">Belongs to the DNA polymerase type-C family. DnaE2 subfamily.</text>
</comment>
<dbReference type="InterPro" id="IPR003141">
    <property type="entry name" value="Pol/His_phosphatase_N"/>
</dbReference>
<dbReference type="Pfam" id="PF17657">
    <property type="entry name" value="DNA_pol3_finger"/>
    <property type="match status" value="1"/>
</dbReference>
<dbReference type="InterPro" id="IPR023073">
    <property type="entry name" value="DnaE2"/>
</dbReference>
<evidence type="ECO:0000256" key="6">
    <source>
        <dbReference type="ARBA" id="ARBA00022679"/>
    </source>
</evidence>
<dbReference type="EMBL" id="JALKHS010000018">
    <property type="protein sequence ID" value="MCK0533230.1"/>
    <property type="molecule type" value="Genomic_DNA"/>
</dbReference>
<dbReference type="InterPro" id="IPR040982">
    <property type="entry name" value="DNA_pol3_finger"/>
</dbReference>
<dbReference type="HAMAP" id="MF_01902">
    <property type="entry name" value="DNApol_error_prone"/>
    <property type="match status" value="1"/>
</dbReference>
<dbReference type="InterPro" id="IPR011708">
    <property type="entry name" value="DNA_pol3_alpha_NTPase_dom"/>
</dbReference>
<evidence type="ECO:0000256" key="8">
    <source>
        <dbReference type="ARBA" id="ARBA00022705"/>
    </source>
</evidence>
<dbReference type="CDD" id="cd07434">
    <property type="entry name" value="PHP_PolIIIA_DnaE2"/>
    <property type="match status" value="1"/>
</dbReference>
<dbReference type="GO" id="GO:0003887">
    <property type="term" value="F:DNA-directed DNA polymerase activity"/>
    <property type="evidence" value="ECO:0007669"/>
    <property type="project" value="UniProtKB-EC"/>
</dbReference>
<keyword evidence="6 13" id="KW-0808">Transferase</keyword>
<dbReference type="PANTHER" id="PTHR32294">
    <property type="entry name" value="DNA POLYMERASE III SUBUNIT ALPHA"/>
    <property type="match status" value="1"/>
</dbReference>
<dbReference type="RefSeq" id="WP_247234337.1">
    <property type="nucleotide sequence ID" value="NZ_JALKHS010000018.1"/>
</dbReference>
<feature type="compositionally biased region" description="Basic and acidic residues" evidence="14">
    <location>
        <begin position="1"/>
        <end position="32"/>
    </location>
</feature>
<evidence type="ECO:0000256" key="1">
    <source>
        <dbReference type="ARBA" id="ARBA00004496"/>
    </source>
</evidence>
<keyword evidence="17" id="KW-1185">Reference proteome</keyword>
<evidence type="ECO:0000256" key="9">
    <source>
        <dbReference type="ARBA" id="ARBA00022763"/>
    </source>
</evidence>
<evidence type="ECO:0000256" key="12">
    <source>
        <dbReference type="ARBA" id="ARBA00049244"/>
    </source>
</evidence>
<dbReference type="SMART" id="SM00481">
    <property type="entry name" value="POLIIIAc"/>
    <property type="match status" value="1"/>
</dbReference>
<comment type="catalytic activity">
    <reaction evidence="12 13">
        <text>DNA(n) + a 2'-deoxyribonucleoside 5'-triphosphate = DNA(n+1) + diphosphate</text>
        <dbReference type="Rhea" id="RHEA:22508"/>
        <dbReference type="Rhea" id="RHEA-COMP:17339"/>
        <dbReference type="Rhea" id="RHEA-COMP:17340"/>
        <dbReference type="ChEBI" id="CHEBI:33019"/>
        <dbReference type="ChEBI" id="CHEBI:61560"/>
        <dbReference type="ChEBI" id="CHEBI:173112"/>
        <dbReference type="EC" id="2.7.7.7"/>
    </reaction>
</comment>
<dbReference type="InterPro" id="IPR016195">
    <property type="entry name" value="Pol/histidinol_Pase-like"/>
</dbReference>
<evidence type="ECO:0000256" key="2">
    <source>
        <dbReference type="ARBA" id="ARBA00007391"/>
    </source>
</evidence>
<feature type="region of interest" description="Disordered" evidence="14">
    <location>
        <begin position="1"/>
        <end position="42"/>
    </location>
</feature>
<evidence type="ECO:0000313" key="17">
    <source>
        <dbReference type="Proteomes" id="UP001203512"/>
    </source>
</evidence>
<keyword evidence="9 13" id="KW-0227">DNA damage</keyword>
<gene>
    <name evidence="13" type="primary">dnaE2</name>
    <name evidence="16" type="ORF">MU848_16695</name>
</gene>
<name>A0ABT0E1J7_9SPHN</name>
<dbReference type="InterPro" id="IPR004013">
    <property type="entry name" value="PHP_dom"/>
</dbReference>
<comment type="caution">
    <text evidence="16">The sequence shown here is derived from an EMBL/GenBank/DDBJ whole genome shotgun (WGS) entry which is preliminary data.</text>
</comment>
<dbReference type="PANTHER" id="PTHR32294:SF4">
    <property type="entry name" value="ERROR-PRONE DNA POLYMERASE"/>
    <property type="match status" value="1"/>
</dbReference>
<dbReference type="NCBIfam" id="NF004225">
    <property type="entry name" value="PRK05672.1"/>
    <property type="match status" value="1"/>
</dbReference>
<keyword evidence="7 13" id="KW-0548">Nucleotidyltransferase</keyword>
<evidence type="ECO:0000256" key="7">
    <source>
        <dbReference type="ARBA" id="ARBA00022695"/>
    </source>
</evidence>
<dbReference type="InterPro" id="IPR004805">
    <property type="entry name" value="DnaE2/DnaE/PolC"/>
</dbReference>
<dbReference type="SUPFAM" id="SSF89550">
    <property type="entry name" value="PHP domain-like"/>
    <property type="match status" value="1"/>
</dbReference>
<dbReference type="Pfam" id="PF01336">
    <property type="entry name" value="tRNA_anti-codon"/>
    <property type="match status" value="1"/>
</dbReference>
<dbReference type="NCBIfam" id="TIGR00594">
    <property type="entry name" value="polc"/>
    <property type="match status" value="1"/>
</dbReference>